<gene>
    <name evidence="1" type="ORF">M9H77_30155</name>
</gene>
<comment type="caution">
    <text evidence="1">The sequence shown here is derived from an EMBL/GenBank/DDBJ whole genome shotgun (WGS) entry which is preliminary data.</text>
</comment>
<organism evidence="1 2">
    <name type="scientific">Catharanthus roseus</name>
    <name type="common">Madagascar periwinkle</name>
    <name type="synonym">Vinca rosea</name>
    <dbReference type="NCBI Taxonomy" id="4058"/>
    <lineage>
        <taxon>Eukaryota</taxon>
        <taxon>Viridiplantae</taxon>
        <taxon>Streptophyta</taxon>
        <taxon>Embryophyta</taxon>
        <taxon>Tracheophyta</taxon>
        <taxon>Spermatophyta</taxon>
        <taxon>Magnoliopsida</taxon>
        <taxon>eudicotyledons</taxon>
        <taxon>Gunneridae</taxon>
        <taxon>Pentapetalae</taxon>
        <taxon>asterids</taxon>
        <taxon>lamiids</taxon>
        <taxon>Gentianales</taxon>
        <taxon>Apocynaceae</taxon>
        <taxon>Rauvolfioideae</taxon>
        <taxon>Vinceae</taxon>
        <taxon>Catharanthinae</taxon>
        <taxon>Catharanthus</taxon>
    </lineage>
</organism>
<name>A0ACB9ZYR4_CATRO</name>
<reference evidence="2" key="1">
    <citation type="journal article" date="2023" name="Nat. Plants">
        <title>Single-cell RNA sequencing provides a high-resolution roadmap for understanding the multicellular compartmentation of specialized metabolism.</title>
        <authorList>
            <person name="Sun S."/>
            <person name="Shen X."/>
            <person name="Li Y."/>
            <person name="Li Y."/>
            <person name="Wang S."/>
            <person name="Li R."/>
            <person name="Zhang H."/>
            <person name="Shen G."/>
            <person name="Guo B."/>
            <person name="Wei J."/>
            <person name="Xu J."/>
            <person name="St-Pierre B."/>
            <person name="Chen S."/>
            <person name="Sun C."/>
        </authorList>
    </citation>
    <scope>NUCLEOTIDE SEQUENCE [LARGE SCALE GENOMIC DNA]</scope>
</reference>
<proteinExistence type="predicted"/>
<dbReference type="EMBL" id="CM044707">
    <property type="protein sequence ID" value="KAI5652968.1"/>
    <property type="molecule type" value="Genomic_DNA"/>
</dbReference>
<accession>A0ACB9ZYR4</accession>
<dbReference type="Proteomes" id="UP001060085">
    <property type="component" value="Linkage Group LG07"/>
</dbReference>
<keyword evidence="2" id="KW-1185">Reference proteome</keyword>
<sequence length="138" mass="15385">MFCSVTFDLDPVDRGHSTVRGLGPRRDYFLAGSVRRGPPARVAQGGLVKYQIVALQAELARTNRHFHLSRQARQFETARANGLAAEVAQIRGTPVVQGCDTSLQRRVETISRSANETPAEAEACWRNYSRLWDVTCKL</sequence>
<protein>
    <submittedName>
        <fullName evidence="1">Uncharacterized protein</fullName>
    </submittedName>
</protein>
<evidence type="ECO:0000313" key="2">
    <source>
        <dbReference type="Proteomes" id="UP001060085"/>
    </source>
</evidence>
<evidence type="ECO:0000313" key="1">
    <source>
        <dbReference type="EMBL" id="KAI5652968.1"/>
    </source>
</evidence>